<keyword evidence="3" id="KW-1185">Reference proteome</keyword>
<proteinExistence type="predicted"/>
<evidence type="ECO:0000313" key="3">
    <source>
        <dbReference type="Proteomes" id="UP001176961"/>
    </source>
</evidence>
<evidence type="ECO:0000256" key="1">
    <source>
        <dbReference type="SAM" id="SignalP"/>
    </source>
</evidence>
<gene>
    <name evidence="2" type="ORF">CYNAS_LOCUS7628</name>
</gene>
<dbReference type="AlphaFoldDB" id="A0AA36GNY0"/>
<feature type="chain" id="PRO_5041447117" evidence="1">
    <location>
        <begin position="23"/>
        <end position="156"/>
    </location>
</feature>
<name>A0AA36GNY0_CYLNA</name>
<dbReference type="Proteomes" id="UP001176961">
    <property type="component" value="Unassembled WGS sequence"/>
</dbReference>
<accession>A0AA36GNY0</accession>
<keyword evidence="1" id="KW-0732">Signal</keyword>
<organism evidence="2 3">
    <name type="scientific">Cylicocyclus nassatus</name>
    <name type="common">Nematode worm</name>
    <dbReference type="NCBI Taxonomy" id="53992"/>
    <lineage>
        <taxon>Eukaryota</taxon>
        <taxon>Metazoa</taxon>
        <taxon>Ecdysozoa</taxon>
        <taxon>Nematoda</taxon>
        <taxon>Chromadorea</taxon>
        <taxon>Rhabditida</taxon>
        <taxon>Rhabditina</taxon>
        <taxon>Rhabditomorpha</taxon>
        <taxon>Strongyloidea</taxon>
        <taxon>Strongylidae</taxon>
        <taxon>Cylicocyclus</taxon>
    </lineage>
</organism>
<feature type="signal peptide" evidence="1">
    <location>
        <begin position="1"/>
        <end position="22"/>
    </location>
</feature>
<dbReference type="EMBL" id="CATQJL010000112">
    <property type="protein sequence ID" value="CAJ0595645.1"/>
    <property type="molecule type" value="Genomic_DNA"/>
</dbReference>
<sequence>MDFLPYMFLLLSILGIISLGEAGCRPPPCRQICKTERVRVCRMVPKRKYSCDPEDIARGIVRKEKLVCQSSNPSYTAICYCFMGDPDDDEQIAEFYVVNRAANISKLQKQRKRVSHCRLQYGCNVQYTSHSGYTCVACVFSKECLPTTRRPREIDY</sequence>
<reference evidence="2" key="1">
    <citation type="submission" date="2023-07" db="EMBL/GenBank/DDBJ databases">
        <authorList>
            <consortium name="CYATHOMIX"/>
        </authorList>
    </citation>
    <scope>NUCLEOTIDE SEQUENCE</scope>
    <source>
        <strain evidence="2">N/A</strain>
    </source>
</reference>
<protein>
    <submittedName>
        <fullName evidence="2">Uncharacterized protein</fullName>
    </submittedName>
</protein>
<evidence type="ECO:0000313" key="2">
    <source>
        <dbReference type="EMBL" id="CAJ0595645.1"/>
    </source>
</evidence>
<comment type="caution">
    <text evidence="2">The sequence shown here is derived from an EMBL/GenBank/DDBJ whole genome shotgun (WGS) entry which is preliminary data.</text>
</comment>